<feature type="compositionally biased region" description="Low complexity" evidence="2">
    <location>
        <begin position="644"/>
        <end position="663"/>
    </location>
</feature>
<feature type="repeat" description="ANK" evidence="1">
    <location>
        <begin position="174"/>
        <end position="198"/>
    </location>
</feature>
<dbReference type="OrthoDB" id="5401212at2759"/>
<dbReference type="GO" id="GO:0035255">
    <property type="term" value="F:ionotropic glutamate receptor binding"/>
    <property type="evidence" value="ECO:0007669"/>
    <property type="project" value="TreeGrafter"/>
</dbReference>
<dbReference type="SUPFAM" id="SSF48403">
    <property type="entry name" value="Ankyrin repeat"/>
    <property type="match status" value="1"/>
</dbReference>
<evidence type="ECO:0000313" key="3">
    <source>
        <dbReference type="EMBL" id="KCV70195.1"/>
    </source>
</evidence>
<dbReference type="RefSeq" id="XP_009495801.1">
    <property type="nucleotide sequence ID" value="XM_009497526.1"/>
</dbReference>
<reference evidence="3" key="1">
    <citation type="submission" date="2013-04" db="EMBL/GenBank/DDBJ databases">
        <title>The Genome Sequence of Fonticula alba ATCC 38817.</title>
        <authorList>
            <consortium name="The Broad Institute Genomics Platform"/>
            <person name="Russ C."/>
            <person name="Cuomo C."/>
            <person name="Burger G."/>
            <person name="Gray M.W."/>
            <person name="Holland P.W.H."/>
            <person name="King N."/>
            <person name="Lang F.B.F."/>
            <person name="Roger A.J."/>
            <person name="Ruiz-Trillo I."/>
            <person name="Brown M."/>
            <person name="Walker B."/>
            <person name="Young S."/>
            <person name="Zeng Q."/>
            <person name="Gargeya S."/>
            <person name="Fitzgerald M."/>
            <person name="Haas B."/>
            <person name="Abouelleil A."/>
            <person name="Allen A.W."/>
            <person name="Alvarado L."/>
            <person name="Arachchi H.M."/>
            <person name="Berlin A.M."/>
            <person name="Chapman S.B."/>
            <person name="Gainer-Dewar J."/>
            <person name="Goldberg J."/>
            <person name="Griggs A."/>
            <person name="Gujja S."/>
            <person name="Hansen M."/>
            <person name="Howarth C."/>
            <person name="Imamovic A."/>
            <person name="Ireland A."/>
            <person name="Larimer J."/>
            <person name="McCowan C."/>
            <person name="Murphy C."/>
            <person name="Pearson M."/>
            <person name="Poon T.W."/>
            <person name="Priest M."/>
            <person name="Roberts A."/>
            <person name="Saif S."/>
            <person name="Shea T."/>
            <person name="Sisk P."/>
            <person name="Sykes S."/>
            <person name="Wortman J."/>
            <person name="Nusbaum C."/>
            <person name="Birren B."/>
        </authorList>
    </citation>
    <scope>NUCLEOTIDE SEQUENCE [LARGE SCALE GENOMIC DNA]</scope>
    <source>
        <strain evidence="3">ATCC 38817</strain>
    </source>
</reference>
<feature type="compositionally biased region" description="Polar residues" evidence="2">
    <location>
        <begin position="438"/>
        <end position="452"/>
    </location>
</feature>
<feature type="compositionally biased region" description="Low complexity" evidence="2">
    <location>
        <begin position="574"/>
        <end position="584"/>
    </location>
</feature>
<dbReference type="PROSITE" id="PS50088">
    <property type="entry name" value="ANK_REPEAT"/>
    <property type="match status" value="3"/>
</dbReference>
<evidence type="ECO:0000256" key="1">
    <source>
        <dbReference type="PROSITE-ProRule" id="PRU00023"/>
    </source>
</evidence>
<sequence length="673" mass="68510">MSTPPDAEASAAQPAASVLIAVILPKRSIRKTFRFDPNKSIFEIKSELPEKLGLGNLGRPAAGASVKWASSSPDDDQLINPANYGLLEIHGSKGSGAYFLDDRRQLGAYNFPDSTALEFVPKRRFASEKEFQLNAKNNTRRNQKALIEAVMAKSIRKTRELLDKGLDPNFTFENGETPLAVAAANDDTEMILLLVQQGGAHLDYFCATDGRTPLHRAAQRAATRATSLLMDLAAAKSSTAPGVAFPDRPIQPLHSLPSLGSGATPLLDACTAGCVGSVRALLEAGARPSVQRQVTDLSQPIIPDNTPRAAPAHNPAYLGELHAACHSSSHEVVELLLGPPGLADPDVTNETGNTPMHVCAIGNQRECLQHLMRAGCVRNFTNRAHSTAAQTAVTCGFFSISTTIASFKDSDIVPLSNFGSAGGAIGVAGATGARHSDTSAGGSPALSINTSEGIARSGSSDSLKSLASSLGESTGTTLFIPPPPPAGFVGICPPGDGAPLLRKVVSLEPPPMPPGAADADLSTGASSVGLSSSSSSSPPSSSSFQTTPPPVAGFAAPPPVAGSPVGFGGPPPSVSTAAPPSGFGAPPPMGGPPAGFGAPPGFGGPPPPVSTTPTTPGGSFAPPPLGFARPPPSPQTPNSEMSFAAAGGPPGQFGKPPSRMARSAPPPPPQAHS</sequence>
<dbReference type="InterPro" id="IPR036770">
    <property type="entry name" value="Ankyrin_rpt-contain_sf"/>
</dbReference>
<protein>
    <submittedName>
        <fullName evidence="3">Uncharacterized protein</fullName>
    </submittedName>
</protein>
<feature type="repeat" description="ANK" evidence="1">
    <location>
        <begin position="261"/>
        <end position="293"/>
    </location>
</feature>
<gene>
    <name evidence="3" type="ORF">H696_03653</name>
</gene>
<dbReference type="Gene3D" id="1.25.40.20">
    <property type="entry name" value="Ankyrin repeat-containing domain"/>
    <property type="match status" value="2"/>
</dbReference>
<feature type="region of interest" description="Disordered" evidence="2">
    <location>
        <begin position="502"/>
        <end position="673"/>
    </location>
</feature>
<name>A0A058Z7E4_FONAL</name>
<feature type="repeat" description="ANK" evidence="1">
    <location>
        <begin position="351"/>
        <end position="383"/>
    </location>
</feature>
<organism evidence="3">
    <name type="scientific">Fonticula alba</name>
    <name type="common">Slime mold</name>
    <dbReference type="NCBI Taxonomy" id="691883"/>
    <lineage>
        <taxon>Eukaryota</taxon>
        <taxon>Rotosphaerida</taxon>
        <taxon>Fonticulaceae</taxon>
        <taxon>Fonticula</taxon>
    </lineage>
</organism>
<feature type="compositionally biased region" description="Pro residues" evidence="2">
    <location>
        <begin position="547"/>
        <end position="561"/>
    </location>
</feature>
<feature type="compositionally biased region" description="Pro residues" evidence="2">
    <location>
        <begin position="664"/>
        <end position="673"/>
    </location>
</feature>
<keyword evidence="1" id="KW-0040">ANK repeat</keyword>
<feature type="compositionally biased region" description="Pro residues" evidence="2">
    <location>
        <begin position="621"/>
        <end position="635"/>
    </location>
</feature>
<dbReference type="SMART" id="SM00248">
    <property type="entry name" value="ANK"/>
    <property type="match status" value="6"/>
</dbReference>
<feature type="compositionally biased region" description="Low complexity" evidence="2">
    <location>
        <begin position="457"/>
        <end position="468"/>
    </location>
</feature>
<evidence type="ECO:0000256" key="2">
    <source>
        <dbReference type="SAM" id="MobiDB-lite"/>
    </source>
</evidence>
<evidence type="ECO:0000313" key="4">
    <source>
        <dbReference type="Proteomes" id="UP000030693"/>
    </source>
</evidence>
<dbReference type="Pfam" id="PF12796">
    <property type="entry name" value="Ank_2"/>
    <property type="match status" value="2"/>
</dbReference>
<feature type="compositionally biased region" description="Low complexity" evidence="2">
    <location>
        <begin position="611"/>
        <end position="620"/>
    </location>
</feature>
<keyword evidence="4" id="KW-1185">Reference proteome</keyword>
<dbReference type="AlphaFoldDB" id="A0A058Z7E4"/>
<dbReference type="InterPro" id="IPR002110">
    <property type="entry name" value="Ankyrin_rpt"/>
</dbReference>
<feature type="region of interest" description="Disordered" evidence="2">
    <location>
        <begin position="435"/>
        <end position="468"/>
    </location>
</feature>
<feature type="compositionally biased region" description="Low complexity" evidence="2">
    <location>
        <begin position="531"/>
        <end position="543"/>
    </location>
</feature>
<proteinExistence type="predicted"/>
<dbReference type="EMBL" id="KB932205">
    <property type="protein sequence ID" value="KCV70195.1"/>
    <property type="molecule type" value="Genomic_DNA"/>
</dbReference>
<dbReference type="OMA" id="RCANSHT"/>
<dbReference type="PANTHER" id="PTHR24135">
    <property type="entry name" value="SH3 AND MULTIPLE ANKYRIN REPEAT DOMAINS PROTEIN"/>
    <property type="match status" value="1"/>
</dbReference>
<dbReference type="Proteomes" id="UP000030693">
    <property type="component" value="Unassembled WGS sequence"/>
</dbReference>
<dbReference type="GO" id="GO:0030160">
    <property type="term" value="F:synaptic receptor adaptor activity"/>
    <property type="evidence" value="ECO:0007669"/>
    <property type="project" value="TreeGrafter"/>
</dbReference>
<dbReference type="PANTHER" id="PTHR24135:SF28">
    <property type="entry name" value="LD13733P"/>
    <property type="match status" value="1"/>
</dbReference>
<accession>A0A058Z7E4</accession>
<dbReference type="InterPro" id="IPR051569">
    <property type="entry name" value="SHANK"/>
</dbReference>
<dbReference type="PROSITE" id="PS50297">
    <property type="entry name" value="ANK_REP_REGION"/>
    <property type="match status" value="1"/>
</dbReference>
<dbReference type="STRING" id="691883.A0A058Z7E4"/>
<dbReference type="eggNOG" id="KOG0504">
    <property type="taxonomic scope" value="Eukaryota"/>
</dbReference>
<feature type="compositionally biased region" description="Gly residues" evidence="2">
    <location>
        <begin position="592"/>
        <end position="601"/>
    </location>
</feature>
<dbReference type="GeneID" id="20528378"/>